<feature type="transmembrane region" description="Helical" evidence="7">
    <location>
        <begin position="301"/>
        <end position="317"/>
    </location>
</feature>
<keyword evidence="2" id="KW-0813">Transport</keyword>
<comment type="caution">
    <text evidence="9">The sequence shown here is derived from an EMBL/GenBank/DDBJ whole genome shotgun (WGS) entry which is preliminary data.</text>
</comment>
<keyword evidence="6 7" id="KW-0472">Membrane</keyword>
<feature type="transmembrane region" description="Helical" evidence="7">
    <location>
        <begin position="185"/>
        <end position="204"/>
    </location>
</feature>
<dbReference type="RefSeq" id="WP_066539265.1">
    <property type="nucleotide sequence ID" value="NZ_PDEA01000001.1"/>
</dbReference>
<dbReference type="GO" id="GO:0005886">
    <property type="term" value="C:plasma membrane"/>
    <property type="evidence" value="ECO:0007669"/>
    <property type="project" value="UniProtKB-SubCell"/>
</dbReference>
<evidence type="ECO:0000256" key="2">
    <source>
        <dbReference type="ARBA" id="ARBA00022448"/>
    </source>
</evidence>
<feature type="transmembrane region" description="Helical" evidence="7">
    <location>
        <begin position="359"/>
        <end position="380"/>
    </location>
</feature>
<feature type="transmembrane region" description="Helical" evidence="7">
    <location>
        <begin position="26"/>
        <end position="43"/>
    </location>
</feature>
<evidence type="ECO:0000256" key="1">
    <source>
        <dbReference type="ARBA" id="ARBA00004651"/>
    </source>
</evidence>
<feature type="transmembrane region" description="Helical" evidence="7">
    <location>
        <begin position="268"/>
        <end position="289"/>
    </location>
</feature>
<dbReference type="EMBL" id="PDEA01000001">
    <property type="protein sequence ID" value="PEH88634.1"/>
    <property type="molecule type" value="Genomic_DNA"/>
</dbReference>
<evidence type="ECO:0000313" key="9">
    <source>
        <dbReference type="EMBL" id="PEH88634.1"/>
    </source>
</evidence>
<feature type="transmembrane region" description="Helical" evidence="7">
    <location>
        <begin position="323"/>
        <end position="347"/>
    </location>
</feature>
<dbReference type="GO" id="GO:0022857">
    <property type="term" value="F:transmembrane transporter activity"/>
    <property type="evidence" value="ECO:0007669"/>
    <property type="project" value="InterPro"/>
</dbReference>
<feature type="transmembrane region" description="Helical" evidence="7">
    <location>
        <begin position="92"/>
        <end position="113"/>
    </location>
</feature>
<evidence type="ECO:0000256" key="3">
    <source>
        <dbReference type="ARBA" id="ARBA00022475"/>
    </source>
</evidence>
<organism evidence="9 10">
    <name type="scientific">Comamonas terrigena</name>
    <dbReference type="NCBI Taxonomy" id="32013"/>
    <lineage>
        <taxon>Bacteria</taxon>
        <taxon>Pseudomonadati</taxon>
        <taxon>Pseudomonadota</taxon>
        <taxon>Betaproteobacteria</taxon>
        <taxon>Burkholderiales</taxon>
        <taxon>Comamonadaceae</taxon>
        <taxon>Comamonas</taxon>
    </lineage>
</organism>
<dbReference type="PANTHER" id="PTHR23513:SF11">
    <property type="entry name" value="STAPHYLOFERRIN A TRANSPORTER"/>
    <property type="match status" value="1"/>
</dbReference>
<reference evidence="10" key="1">
    <citation type="submission" date="2017-09" db="EMBL/GenBank/DDBJ databases">
        <title>FDA dAtabase for Regulatory Grade micrObial Sequences (FDA-ARGOS): Supporting development and validation of Infectious Disease Dx tests.</title>
        <authorList>
            <person name="Minogue T."/>
            <person name="Wolcott M."/>
            <person name="Wasieloski L."/>
            <person name="Aguilar W."/>
            <person name="Moore D."/>
            <person name="Tallon L."/>
            <person name="Sadzewicz L."/>
            <person name="Ott S."/>
            <person name="Zhao X."/>
            <person name="Nagaraj S."/>
            <person name="Vavikolanu K."/>
            <person name="Aluvathingal J."/>
            <person name="Nadendla S."/>
            <person name="Sichtig H."/>
        </authorList>
    </citation>
    <scope>NUCLEOTIDE SEQUENCE [LARGE SCALE GENOMIC DNA]</scope>
    <source>
        <strain evidence="10">FDAARGOS_394</strain>
    </source>
</reference>
<accession>A0A2A7UTT5</accession>
<evidence type="ECO:0000313" key="10">
    <source>
        <dbReference type="Proteomes" id="UP000220246"/>
    </source>
</evidence>
<dbReference type="InterPro" id="IPR036259">
    <property type="entry name" value="MFS_trans_sf"/>
</dbReference>
<proteinExistence type="predicted"/>
<evidence type="ECO:0000256" key="5">
    <source>
        <dbReference type="ARBA" id="ARBA00022989"/>
    </source>
</evidence>
<evidence type="ECO:0000256" key="6">
    <source>
        <dbReference type="ARBA" id="ARBA00023136"/>
    </source>
</evidence>
<feature type="domain" description="Major facilitator superfamily (MFS) profile" evidence="8">
    <location>
        <begin position="26"/>
        <end position="414"/>
    </location>
</feature>
<feature type="transmembrane region" description="Helical" evidence="7">
    <location>
        <begin position="386"/>
        <end position="405"/>
    </location>
</feature>
<comment type="subcellular location">
    <subcellularLocation>
        <location evidence="1">Cell membrane</location>
        <topology evidence="1">Multi-pass membrane protein</topology>
    </subcellularLocation>
</comment>
<dbReference type="PANTHER" id="PTHR23513">
    <property type="entry name" value="INTEGRAL MEMBRANE EFFLUX PROTEIN-RELATED"/>
    <property type="match status" value="1"/>
</dbReference>
<dbReference type="OrthoDB" id="9775268at2"/>
<dbReference type="InterPro" id="IPR020846">
    <property type="entry name" value="MFS_dom"/>
</dbReference>
<dbReference type="GeneID" id="80800641"/>
<keyword evidence="5 7" id="KW-1133">Transmembrane helix</keyword>
<feature type="transmembrane region" description="Helical" evidence="7">
    <location>
        <begin position="63"/>
        <end position="83"/>
    </location>
</feature>
<name>A0A2A7UTT5_COMTR</name>
<dbReference type="PROSITE" id="PS50850">
    <property type="entry name" value="MFS"/>
    <property type="match status" value="1"/>
</dbReference>
<dbReference type="AlphaFoldDB" id="A0A2A7UTT5"/>
<keyword evidence="4 7" id="KW-0812">Transmembrane</keyword>
<feature type="transmembrane region" description="Helical" evidence="7">
    <location>
        <begin position="119"/>
        <end position="143"/>
    </location>
</feature>
<dbReference type="CDD" id="cd06173">
    <property type="entry name" value="MFS_MefA_like"/>
    <property type="match status" value="1"/>
</dbReference>
<sequence length="542" mass="57223">MNASISPSPTPPAASDSSFAPLRQKLFAVLWVATVIGNTGSFVRDVASSWIMTDLSPSPTAVALVQAAASAPAFLLAIPAGVLSDILDRRKFLICIQLLLASVSIALMTLSALGMQTVFSLVAFTFLGGIGAALMGPTWQAIVPELVGKKDLKSAVALNSLGINISRAVGPALGGMVLAGLGASVAYGVDVISYVFVVAALLWWPRPKSGQDDLTERFAGAFRAGLRYARASHELHVVLLRAFLFFALASSVWALLPLVARQLLGGGAGFYGILLGAVGVGAIGGAFLLPKLRAQFSSDGLLLLSACVTAAVMAFLSTGPAQWAAAVALLLLGTAWITALTTLNGVAQAILPNWVRGRALAVYLTVFNGAMTFGSLAWGFTAKAIGVPYTLLAGAAGLLVMGLVAHRIKLPQGEADLVPSNHWPEPLTEAEVDHDRGPVMIQITYHVEHAQQAAFLKALARLSAERRRDGAYAWGVVQDAAAHNTLVEWFQVESWAEHLRQHQRVTHHDADVQADVLQYHSGSEPPVVKHYLAINHPAQGRI</sequence>
<keyword evidence="3" id="KW-1003">Cell membrane</keyword>
<dbReference type="Proteomes" id="UP000220246">
    <property type="component" value="Unassembled WGS sequence"/>
</dbReference>
<gene>
    <name evidence="9" type="ORF">CRM82_08505</name>
</gene>
<evidence type="ECO:0000256" key="7">
    <source>
        <dbReference type="SAM" id="Phobius"/>
    </source>
</evidence>
<dbReference type="SUPFAM" id="SSF103473">
    <property type="entry name" value="MFS general substrate transporter"/>
    <property type="match status" value="1"/>
</dbReference>
<keyword evidence="10" id="KW-1185">Reference proteome</keyword>
<dbReference type="STRING" id="1219032.GCA_001515545_02899"/>
<feature type="transmembrane region" description="Helical" evidence="7">
    <location>
        <begin position="237"/>
        <end position="256"/>
    </location>
</feature>
<evidence type="ECO:0000259" key="8">
    <source>
        <dbReference type="PROSITE" id="PS50850"/>
    </source>
</evidence>
<dbReference type="Pfam" id="PF05977">
    <property type="entry name" value="MFS_3"/>
    <property type="match status" value="1"/>
</dbReference>
<dbReference type="Gene3D" id="1.20.1250.20">
    <property type="entry name" value="MFS general substrate transporter like domains"/>
    <property type="match status" value="1"/>
</dbReference>
<protein>
    <submittedName>
        <fullName evidence="9">MFS transporter</fullName>
    </submittedName>
</protein>
<dbReference type="InterPro" id="IPR010290">
    <property type="entry name" value="TM_effector"/>
</dbReference>
<evidence type="ECO:0000256" key="4">
    <source>
        <dbReference type="ARBA" id="ARBA00022692"/>
    </source>
</evidence>